<sequence>MASNNNQQPGLVAAHAEYVKAAAVEAVGTATGSEAWKQSGAEQKEQAINDMKAASEGRDPATSGWGKPEEVIGKVTGCEGMQQEGAASTKH</sequence>
<evidence type="ECO:0008006" key="4">
    <source>
        <dbReference type="Google" id="ProtNLM"/>
    </source>
</evidence>
<gene>
    <name evidence="2" type="ORF">H2201_001321</name>
</gene>
<protein>
    <recommendedName>
        <fullName evidence="4">SMP domain-containing protein</fullName>
    </recommendedName>
</protein>
<name>A0ABQ9P724_9PEZI</name>
<feature type="region of interest" description="Disordered" evidence="1">
    <location>
        <begin position="33"/>
        <end position="69"/>
    </location>
</feature>
<evidence type="ECO:0000313" key="2">
    <source>
        <dbReference type="EMBL" id="KAJ9668678.1"/>
    </source>
</evidence>
<dbReference type="EMBL" id="JAPDRL010000006">
    <property type="protein sequence ID" value="KAJ9668678.1"/>
    <property type="molecule type" value="Genomic_DNA"/>
</dbReference>
<evidence type="ECO:0000313" key="3">
    <source>
        <dbReference type="Proteomes" id="UP001172684"/>
    </source>
</evidence>
<dbReference type="Proteomes" id="UP001172684">
    <property type="component" value="Unassembled WGS sequence"/>
</dbReference>
<organism evidence="2 3">
    <name type="scientific">Coniosporium apollinis</name>
    <dbReference type="NCBI Taxonomy" id="61459"/>
    <lineage>
        <taxon>Eukaryota</taxon>
        <taxon>Fungi</taxon>
        <taxon>Dikarya</taxon>
        <taxon>Ascomycota</taxon>
        <taxon>Pezizomycotina</taxon>
        <taxon>Dothideomycetes</taxon>
        <taxon>Dothideomycetes incertae sedis</taxon>
        <taxon>Coniosporium</taxon>
    </lineage>
</organism>
<evidence type="ECO:0000256" key="1">
    <source>
        <dbReference type="SAM" id="MobiDB-lite"/>
    </source>
</evidence>
<proteinExistence type="predicted"/>
<keyword evidence="3" id="KW-1185">Reference proteome</keyword>
<reference evidence="2" key="1">
    <citation type="submission" date="2022-10" db="EMBL/GenBank/DDBJ databases">
        <title>Culturing micro-colonial fungi from biological soil crusts in the Mojave desert and describing Neophaeococcomyces mojavensis, and introducing the new genera and species Taxawa tesnikishii.</title>
        <authorList>
            <person name="Kurbessoian T."/>
            <person name="Stajich J.E."/>
        </authorList>
    </citation>
    <scope>NUCLEOTIDE SEQUENCE</scope>
    <source>
        <strain evidence="2">TK_1</strain>
    </source>
</reference>
<feature type="compositionally biased region" description="Basic and acidic residues" evidence="1">
    <location>
        <begin position="42"/>
        <end position="59"/>
    </location>
</feature>
<accession>A0ABQ9P724</accession>
<comment type="caution">
    <text evidence="2">The sequence shown here is derived from an EMBL/GenBank/DDBJ whole genome shotgun (WGS) entry which is preliminary data.</text>
</comment>